<keyword evidence="7 9" id="KW-0611">Plant defense</keyword>
<accession>A0A445IXC4</accession>
<keyword evidence="3 9" id="KW-0964">Secreted</keyword>
<comment type="caution">
    <text evidence="10">The sequence shown here is derived from an EMBL/GenBank/DDBJ whole genome shotgun (WGS) entry which is preliminary data.</text>
</comment>
<evidence type="ECO:0000256" key="6">
    <source>
        <dbReference type="ARBA" id="ARBA00022729"/>
    </source>
</evidence>
<evidence type="ECO:0000256" key="3">
    <source>
        <dbReference type="ARBA" id="ARBA00022525"/>
    </source>
</evidence>
<feature type="signal peptide" evidence="9">
    <location>
        <begin position="1"/>
        <end position="27"/>
    </location>
</feature>
<proteinExistence type="inferred from homology"/>
<sequence length="137" mass="15211">MVNRISNYVPLFIILIVLVTGQKQVEGYKCLTDMGLCDERITSSECDLRCKSHYNDGEGHCDNMNICNCIHHCVSPQPNKDTEPIRKCTSGLGLCSIDHCYDDCCNSKCAKQFKEGIGHCEIVGSMGTILCTCDYVC</sequence>
<evidence type="ECO:0000256" key="5">
    <source>
        <dbReference type="ARBA" id="ARBA00022577"/>
    </source>
</evidence>
<keyword evidence="5 9" id="KW-0295">Fungicide</keyword>
<dbReference type="Proteomes" id="UP000289340">
    <property type="component" value="Chromosome 9"/>
</dbReference>
<dbReference type="GO" id="GO:0031640">
    <property type="term" value="P:killing of cells of another organism"/>
    <property type="evidence" value="ECO:0007669"/>
    <property type="project" value="UniProtKB-UniRule"/>
</dbReference>
<keyword evidence="4 9" id="KW-0929">Antimicrobial</keyword>
<dbReference type="GO" id="GO:0050832">
    <property type="term" value="P:defense response to fungus"/>
    <property type="evidence" value="ECO:0007669"/>
    <property type="project" value="UniProtKB-UniRule"/>
</dbReference>
<evidence type="ECO:0000313" key="11">
    <source>
        <dbReference type="Proteomes" id="UP000289340"/>
    </source>
</evidence>
<protein>
    <recommendedName>
        <fullName evidence="9">Defensin-like protein</fullName>
    </recommendedName>
</protein>
<feature type="chain" id="PRO_5027164426" description="Defensin-like protein" evidence="9">
    <location>
        <begin position="28"/>
        <end position="137"/>
    </location>
</feature>
<evidence type="ECO:0000256" key="2">
    <source>
        <dbReference type="ARBA" id="ARBA00006722"/>
    </source>
</evidence>
<keyword evidence="6 9" id="KW-0732">Signal</keyword>
<keyword evidence="8" id="KW-1015">Disulfide bond</keyword>
<dbReference type="EMBL" id="QZWG01000009">
    <property type="protein sequence ID" value="RZB90795.1"/>
    <property type="molecule type" value="Genomic_DNA"/>
</dbReference>
<dbReference type="GO" id="GO:0005576">
    <property type="term" value="C:extracellular region"/>
    <property type="evidence" value="ECO:0007669"/>
    <property type="project" value="UniProtKB-SubCell"/>
</dbReference>
<dbReference type="AlphaFoldDB" id="A0A445IXC4"/>
<evidence type="ECO:0000256" key="7">
    <source>
        <dbReference type="ARBA" id="ARBA00022821"/>
    </source>
</evidence>
<dbReference type="InterPro" id="IPR039641">
    <property type="entry name" value="LCR"/>
</dbReference>
<evidence type="ECO:0000256" key="8">
    <source>
        <dbReference type="ARBA" id="ARBA00023157"/>
    </source>
</evidence>
<evidence type="ECO:0000256" key="9">
    <source>
        <dbReference type="RuleBase" id="RU367109"/>
    </source>
</evidence>
<dbReference type="Gramene" id="XM_028392288.1">
    <property type="protein sequence ID" value="XP_028248089.1"/>
    <property type="gene ID" value="LOC114425375"/>
</dbReference>
<dbReference type="PANTHER" id="PTHR36788:SF2">
    <property type="entry name" value="DEFENSIN-LIKE PROTEIN 183"/>
    <property type="match status" value="1"/>
</dbReference>
<keyword evidence="11" id="KW-1185">Reference proteome</keyword>
<name>A0A445IXC4_GLYSO</name>
<evidence type="ECO:0000256" key="4">
    <source>
        <dbReference type="ARBA" id="ARBA00022529"/>
    </source>
</evidence>
<reference evidence="10 11" key="1">
    <citation type="submission" date="2018-09" db="EMBL/GenBank/DDBJ databases">
        <title>A high-quality reference genome of wild soybean provides a powerful tool to mine soybean genomes.</title>
        <authorList>
            <person name="Xie M."/>
            <person name="Chung C.Y.L."/>
            <person name="Li M.-W."/>
            <person name="Wong F.-L."/>
            <person name="Chan T.-F."/>
            <person name="Lam H.-M."/>
        </authorList>
    </citation>
    <scope>NUCLEOTIDE SEQUENCE [LARGE SCALE GENOMIC DNA]</scope>
    <source>
        <strain evidence="11">cv. W05</strain>
        <tissue evidence="10">Hypocotyl of etiolated seedlings</tissue>
    </source>
</reference>
<evidence type="ECO:0000313" key="10">
    <source>
        <dbReference type="EMBL" id="RZB90795.1"/>
    </source>
</evidence>
<comment type="similarity">
    <text evidence="2 9">Belongs to the DEFL family.</text>
</comment>
<dbReference type="PANTHER" id="PTHR36788">
    <property type="entry name" value="DEFENSIN-LIKE PROTEIN 183"/>
    <property type="match status" value="1"/>
</dbReference>
<evidence type="ECO:0000256" key="1">
    <source>
        <dbReference type="ARBA" id="ARBA00004613"/>
    </source>
</evidence>
<comment type="subcellular location">
    <subcellularLocation>
        <location evidence="1 9">Secreted</location>
    </subcellularLocation>
</comment>
<gene>
    <name evidence="10" type="ORF">D0Y65_023295</name>
</gene>
<organism evidence="10 11">
    <name type="scientific">Glycine soja</name>
    <name type="common">Wild soybean</name>
    <dbReference type="NCBI Taxonomy" id="3848"/>
    <lineage>
        <taxon>Eukaryota</taxon>
        <taxon>Viridiplantae</taxon>
        <taxon>Streptophyta</taxon>
        <taxon>Embryophyta</taxon>
        <taxon>Tracheophyta</taxon>
        <taxon>Spermatophyta</taxon>
        <taxon>Magnoliopsida</taxon>
        <taxon>eudicotyledons</taxon>
        <taxon>Gunneridae</taxon>
        <taxon>Pentapetalae</taxon>
        <taxon>rosids</taxon>
        <taxon>fabids</taxon>
        <taxon>Fabales</taxon>
        <taxon>Fabaceae</taxon>
        <taxon>Papilionoideae</taxon>
        <taxon>50 kb inversion clade</taxon>
        <taxon>NPAAA clade</taxon>
        <taxon>indigoferoid/millettioid clade</taxon>
        <taxon>Phaseoleae</taxon>
        <taxon>Glycine</taxon>
        <taxon>Glycine subgen. Soja</taxon>
    </lineage>
</organism>